<accession>I7J4P7</accession>
<dbReference type="AlphaFoldDB" id="I7J4P7"/>
<keyword evidence="3" id="KW-1185">Reference proteome</keyword>
<comment type="caution">
    <text evidence="2">The sequence shown here is derived from an EMBL/GenBank/DDBJ whole genome shotgun (WGS) entry which is preliminary data.</text>
</comment>
<dbReference type="eggNOG" id="COG2206">
    <property type="taxonomic scope" value="Bacteria"/>
</dbReference>
<gene>
    <name evidence="2" type="ORF">CAAU_0752</name>
</gene>
<protein>
    <submittedName>
        <fullName evidence="2">HD protein (Iojap analog?)</fullName>
    </submittedName>
</protein>
<dbReference type="Proteomes" id="UP000007652">
    <property type="component" value="Unassembled WGS sequence"/>
</dbReference>
<dbReference type="Gene3D" id="1.10.3210.10">
    <property type="entry name" value="Hypothetical protein af1432"/>
    <property type="match status" value="1"/>
</dbReference>
<dbReference type="OrthoDB" id="68032at2"/>
<name>I7J4P7_9CLOT</name>
<evidence type="ECO:0000259" key="1">
    <source>
        <dbReference type="Pfam" id="PF01966"/>
    </source>
</evidence>
<dbReference type="SUPFAM" id="SSF109604">
    <property type="entry name" value="HD-domain/PDEase-like"/>
    <property type="match status" value="1"/>
</dbReference>
<organism evidence="2 3">
    <name type="scientific">Caloramator australicus RC3</name>
    <dbReference type="NCBI Taxonomy" id="857293"/>
    <lineage>
        <taxon>Bacteria</taxon>
        <taxon>Bacillati</taxon>
        <taxon>Bacillota</taxon>
        <taxon>Clostridia</taxon>
        <taxon>Eubacteriales</taxon>
        <taxon>Clostridiaceae</taxon>
        <taxon>Caloramator</taxon>
    </lineage>
</organism>
<dbReference type="STRING" id="857293.CAAU_0752"/>
<dbReference type="RefSeq" id="WP_008908112.1">
    <property type="nucleotide sequence ID" value="NZ_CAKP01000036.1"/>
</dbReference>
<dbReference type="Pfam" id="PF01966">
    <property type="entry name" value="HD"/>
    <property type="match status" value="1"/>
</dbReference>
<proteinExistence type="predicted"/>
<dbReference type="InterPro" id="IPR003607">
    <property type="entry name" value="HD/PDEase_dom"/>
</dbReference>
<dbReference type="CDD" id="cd00077">
    <property type="entry name" value="HDc"/>
    <property type="match status" value="1"/>
</dbReference>
<sequence>MLYRVKQFLRAITAKLTEDDYRFINFYLNERERQLFYSLSKSEQYHSINVARCVLETSIKEGCYDIILIKAALLHDIGKIDSGLNPITKSIMVILDKIFSQKLKKLKRIKFIRAYYDHPKIALDYLGNKKNYLAFLIENHHNYNINDRKLKLLQRADCKN</sequence>
<feature type="domain" description="HD" evidence="1">
    <location>
        <begin position="45"/>
        <end position="157"/>
    </location>
</feature>
<evidence type="ECO:0000313" key="2">
    <source>
        <dbReference type="EMBL" id="CCJ32836.1"/>
    </source>
</evidence>
<dbReference type="EMBL" id="CAKP01000036">
    <property type="protein sequence ID" value="CCJ32836.1"/>
    <property type="molecule type" value="Genomic_DNA"/>
</dbReference>
<evidence type="ECO:0000313" key="3">
    <source>
        <dbReference type="Proteomes" id="UP000007652"/>
    </source>
</evidence>
<reference evidence="2 3" key="1">
    <citation type="journal article" date="2011" name="J. Bacteriol.">
        <title>Draft genome sequence of Caloramator australicus strain RC3T, a thermoanaerobe from the Great Artesian Basin of Australia.</title>
        <authorList>
            <person name="Ogg C.D."/>
            <person name="Patel B.K.C."/>
        </authorList>
    </citation>
    <scope>NUCLEOTIDE SEQUENCE [LARGE SCALE GENOMIC DNA]</scope>
    <source>
        <strain evidence="2 3">RC3</strain>
    </source>
</reference>
<dbReference type="InterPro" id="IPR006674">
    <property type="entry name" value="HD_domain"/>
</dbReference>